<evidence type="ECO:0000313" key="1">
    <source>
        <dbReference type="EMBL" id="RDL43498.1"/>
    </source>
</evidence>
<accession>A0A370U6U4</accession>
<protein>
    <submittedName>
        <fullName evidence="1">Uncharacterized protein</fullName>
    </submittedName>
</protein>
<gene>
    <name evidence="1" type="ORF">DN730_14275</name>
</gene>
<sequence>MQVITKLLQPILALNTLDTSDFFRHENMTVKIPLNRKQIRPLSSLLFLTLIQPAANANELNSPSNLQNYEVKVYESEPSSTRKNYPKNVIVPKHDQVALSIRDITNYAYKQSITQAFTAYYEALDQLEEHYQESVDNVLDQYEYNLKRAKLSNDNKMDVATAKSTAKERIAALKQERDKKRNELRMLYHIT</sequence>
<dbReference type="Proteomes" id="UP000254326">
    <property type="component" value="Unassembled WGS sequence"/>
</dbReference>
<reference evidence="1 2" key="1">
    <citation type="submission" date="2018-06" db="EMBL/GenBank/DDBJ databases">
        <title>Marinomonas sp. YLB-05 draft genome sequence.</title>
        <authorList>
            <person name="Yu L."/>
            <person name="Tang X."/>
        </authorList>
    </citation>
    <scope>NUCLEOTIDE SEQUENCE [LARGE SCALE GENOMIC DNA]</scope>
    <source>
        <strain evidence="1 2">YLB-05</strain>
    </source>
</reference>
<organism evidence="1 2">
    <name type="scientific">Marinomonas piezotolerans</name>
    <dbReference type="NCBI Taxonomy" id="2213058"/>
    <lineage>
        <taxon>Bacteria</taxon>
        <taxon>Pseudomonadati</taxon>
        <taxon>Pseudomonadota</taxon>
        <taxon>Gammaproteobacteria</taxon>
        <taxon>Oceanospirillales</taxon>
        <taxon>Oceanospirillaceae</taxon>
        <taxon>Marinomonas</taxon>
    </lineage>
</organism>
<dbReference type="AlphaFoldDB" id="A0A370U6U4"/>
<keyword evidence="2" id="KW-1185">Reference proteome</keyword>
<comment type="caution">
    <text evidence="1">The sequence shown here is derived from an EMBL/GenBank/DDBJ whole genome shotgun (WGS) entry which is preliminary data.</text>
</comment>
<dbReference type="EMBL" id="QKRA01000007">
    <property type="protein sequence ID" value="RDL43498.1"/>
    <property type="molecule type" value="Genomic_DNA"/>
</dbReference>
<name>A0A370U6U4_9GAMM</name>
<evidence type="ECO:0000313" key="2">
    <source>
        <dbReference type="Proteomes" id="UP000254326"/>
    </source>
</evidence>
<proteinExistence type="predicted"/>